<proteinExistence type="predicted"/>
<dbReference type="InterPro" id="IPR036047">
    <property type="entry name" value="F-box-like_dom_sf"/>
</dbReference>
<evidence type="ECO:0000259" key="1">
    <source>
        <dbReference type="PROSITE" id="PS50181"/>
    </source>
</evidence>
<dbReference type="EMBL" id="AYKW01000002">
    <property type="protein sequence ID" value="PIL35912.1"/>
    <property type="molecule type" value="Genomic_DNA"/>
</dbReference>
<organism evidence="2 3">
    <name type="scientific">Ganoderma sinense ZZ0214-1</name>
    <dbReference type="NCBI Taxonomy" id="1077348"/>
    <lineage>
        <taxon>Eukaryota</taxon>
        <taxon>Fungi</taxon>
        <taxon>Dikarya</taxon>
        <taxon>Basidiomycota</taxon>
        <taxon>Agaricomycotina</taxon>
        <taxon>Agaricomycetes</taxon>
        <taxon>Polyporales</taxon>
        <taxon>Polyporaceae</taxon>
        <taxon>Ganoderma</taxon>
    </lineage>
</organism>
<reference evidence="2 3" key="1">
    <citation type="journal article" date="2015" name="Sci. Rep.">
        <title>Chromosome-level genome map provides insights into diverse defense mechanisms in the medicinal fungus Ganoderma sinense.</title>
        <authorList>
            <person name="Zhu Y."/>
            <person name="Xu J."/>
            <person name="Sun C."/>
            <person name="Zhou S."/>
            <person name="Xu H."/>
            <person name="Nelson D.R."/>
            <person name="Qian J."/>
            <person name="Song J."/>
            <person name="Luo H."/>
            <person name="Xiang L."/>
            <person name="Li Y."/>
            <person name="Xu Z."/>
            <person name="Ji A."/>
            <person name="Wang L."/>
            <person name="Lu S."/>
            <person name="Hayward A."/>
            <person name="Sun W."/>
            <person name="Li X."/>
            <person name="Schwartz D.C."/>
            <person name="Wang Y."/>
            <person name="Chen S."/>
        </authorList>
    </citation>
    <scope>NUCLEOTIDE SEQUENCE [LARGE SCALE GENOMIC DNA]</scope>
    <source>
        <strain evidence="2 3">ZZ0214-1</strain>
    </source>
</reference>
<dbReference type="SUPFAM" id="SSF81383">
    <property type="entry name" value="F-box domain"/>
    <property type="match status" value="1"/>
</dbReference>
<dbReference type="Gene3D" id="1.20.1280.50">
    <property type="match status" value="1"/>
</dbReference>
<protein>
    <recommendedName>
        <fullName evidence="1">F-box domain-containing protein</fullName>
    </recommendedName>
</protein>
<gene>
    <name evidence="2" type="ORF">GSI_01572</name>
</gene>
<evidence type="ECO:0000313" key="2">
    <source>
        <dbReference type="EMBL" id="PIL35912.1"/>
    </source>
</evidence>
<dbReference type="InterPro" id="IPR001810">
    <property type="entry name" value="F-box_dom"/>
</dbReference>
<feature type="domain" description="F-box" evidence="1">
    <location>
        <begin position="33"/>
        <end position="82"/>
    </location>
</feature>
<name>A0A2G8SQ90_9APHY</name>
<sequence length="614" mass="70112">MNAAQTTQNAAGVVAVATQSGSRRHLRGRRGGLEGMPHMPLDILFEIFGFLHPRDVLNLARTSKAFRALLMSRDSTPFWKQARRKLKTLPDPPYYLSEPAYANLLFFPHCHICLKPNIQSIIWIFAARFCSACFRSSFTLRTTGQEKLMWQMTNVDGNPFQMANLVYSEKIIRKHKGKVYKSEIETMGMEWAALKNYEEREKYILDRRVFVAECKAFTERLSEWKETYDATKSSELNDLKQERLRAVKERLYEEGWGYILDNAEWGPTVNEHLIDLKAVNKPSRLTDKTYLKTALETYRLQNIPRTAKTDREPGFAELAHMPSIRTLIMQDESNDVVKEALRVLLYSIPNLIAQWTDANEQMFARKALDALGDNFQGFTEDPAALLDLAIVSFVCTRCDRTGLRWPGILAHPCLRARRAPYFLTTTYDCAVFHHTITAPYHDAPFLGREFTVFDQHARITRAVVSACGLDPNMATYDEVEGCGVRFVSSVLGCNNWEQVEDWHGVCQSFMSSPEYAHAGTVIDVASHFALASEQLKAVARKRELWILSNTALVTSPDKVFGCCMCPAFGEYSDILSHLRIAHGVWESESKLMDRYLYLHEDSKRQGAPRVWVTL</sequence>
<dbReference type="Pfam" id="PF12937">
    <property type="entry name" value="F-box-like"/>
    <property type="match status" value="1"/>
</dbReference>
<dbReference type="CDD" id="cd09917">
    <property type="entry name" value="F-box_SF"/>
    <property type="match status" value="1"/>
</dbReference>
<dbReference type="AlphaFoldDB" id="A0A2G8SQ90"/>
<dbReference type="STRING" id="1077348.A0A2G8SQ90"/>
<accession>A0A2G8SQ90</accession>
<dbReference type="OrthoDB" id="2754732at2759"/>
<keyword evidence="3" id="KW-1185">Reference proteome</keyword>
<dbReference type="PROSITE" id="PS50181">
    <property type="entry name" value="FBOX"/>
    <property type="match status" value="1"/>
</dbReference>
<dbReference type="SMART" id="SM00256">
    <property type="entry name" value="FBOX"/>
    <property type="match status" value="1"/>
</dbReference>
<dbReference type="Proteomes" id="UP000230002">
    <property type="component" value="Unassembled WGS sequence"/>
</dbReference>
<evidence type="ECO:0000313" key="3">
    <source>
        <dbReference type="Proteomes" id="UP000230002"/>
    </source>
</evidence>
<comment type="caution">
    <text evidence="2">The sequence shown here is derived from an EMBL/GenBank/DDBJ whole genome shotgun (WGS) entry which is preliminary data.</text>
</comment>